<accession>A0A953LVT6</accession>
<dbReference type="InterPro" id="IPR011629">
    <property type="entry name" value="CobW-like_C"/>
</dbReference>
<evidence type="ECO:0000313" key="8">
    <source>
        <dbReference type="EMBL" id="MBZ0155221.1"/>
    </source>
</evidence>
<evidence type="ECO:0000256" key="5">
    <source>
        <dbReference type="ARBA" id="ARBA00045658"/>
    </source>
</evidence>
<keyword evidence="2" id="KW-0378">Hydrolase</keyword>
<comment type="catalytic activity">
    <reaction evidence="6">
        <text>GTP + H2O = GDP + phosphate + H(+)</text>
        <dbReference type="Rhea" id="RHEA:19669"/>
        <dbReference type="ChEBI" id="CHEBI:15377"/>
        <dbReference type="ChEBI" id="CHEBI:15378"/>
        <dbReference type="ChEBI" id="CHEBI:37565"/>
        <dbReference type="ChEBI" id="CHEBI:43474"/>
        <dbReference type="ChEBI" id="CHEBI:58189"/>
    </reaction>
    <physiologicalReaction direction="left-to-right" evidence="6">
        <dbReference type="Rhea" id="RHEA:19670"/>
    </physiologicalReaction>
</comment>
<organism evidence="8 9">
    <name type="scientific">Candidatus Nitrobium versatile</name>
    <dbReference type="NCBI Taxonomy" id="2884831"/>
    <lineage>
        <taxon>Bacteria</taxon>
        <taxon>Pseudomonadati</taxon>
        <taxon>Nitrospirota</taxon>
        <taxon>Nitrospiria</taxon>
        <taxon>Nitrospirales</taxon>
        <taxon>Nitrospiraceae</taxon>
        <taxon>Candidatus Nitrobium</taxon>
    </lineage>
</organism>
<reference evidence="8" key="2">
    <citation type="submission" date="2021-08" db="EMBL/GenBank/DDBJ databases">
        <authorList>
            <person name="Dalcin Martins P."/>
        </authorList>
    </citation>
    <scope>NUCLEOTIDE SEQUENCE</scope>
    <source>
        <strain evidence="8">MAG_39</strain>
    </source>
</reference>
<dbReference type="InterPro" id="IPR003495">
    <property type="entry name" value="CobW/HypB/UreG_nucleotide-bd"/>
</dbReference>
<dbReference type="InterPro" id="IPR027417">
    <property type="entry name" value="P-loop_NTPase"/>
</dbReference>
<dbReference type="GO" id="GO:0016787">
    <property type="term" value="F:hydrolase activity"/>
    <property type="evidence" value="ECO:0007669"/>
    <property type="project" value="UniProtKB-KW"/>
</dbReference>
<dbReference type="SUPFAM" id="SSF52540">
    <property type="entry name" value="P-loop containing nucleoside triphosphate hydrolases"/>
    <property type="match status" value="1"/>
</dbReference>
<dbReference type="Pfam" id="PF02492">
    <property type="entry name" value="cobW"/>
    <property type="match status" value="1"/>
</dbReference>
<dbReference type="EMBL" id="JAIOIV010000028">
    <property type="protein sequence ID" value="MBZ0155221.1"/>
    <property type="molecule type" value="Genomic_DNA"/>
</dbReference>
<feature type="domain" description="CobW C-terminal" evidence="7">
    <location>
        <begin position="205"/>
        <end position="296"/>
    </location>
</feature>
<name>A0A953LVT6_9BACT</name>
<comment type="function">
    <text evidence="5">Zinc chaperone that directly transfers zinc cofactor to target proteins, thereby activating them. Zinc is transferred from the CXCC motif in the GTPase domain to the zinc binding site in target proteins in a process requiring GTP hydrolysis.</text>
</comment>
<dbReference type="InterPro" id="IPR036627">
    <property type="entry name" value="CobW-likC_sf"/>
</dbReference>
<dbReference type="SUPFAM" id="SSF90002">
    <property type="entry name" value="Hypothetical protein YjiA, C-terminal domain"/>
    <property type="match status" value="1"/>
</dbReference>
<dbReference type="Proteomes" id="UP000705867">
    <property type="component" value="Unassembled WGS sequence"/>
</dbReference>
<dbReference type="PANTHER" id="PTHR13748">
    <property type="entry name" value="COBW-RELATED"/>
    <property type="match status" value="1"/>
</dbReference>
<gene>
    <name evidence="8" type="ORF">K8I29_03280</name>
</gene>
<evidence type="ECO:0000256" key="1">
    <source>
        <dbReference type="ARBA" id="ARBA00022741"/>
    </source>
</evidence>
<reference evidence="8" key="1">
    <citation type="journal article" date="2021" name="bioRxiv">
        <title>Unraveling nitrogen, sulfur and carbon metabolic pathways and microbial community transcriptional responses to substrate deprivation and toxicity stresses in a bioreactor mimicking anoxic brackish coastal sediment conditions.</title>
        <authorList>
            <person name="Martins P.D."/>
            <person name="Echeveste M.J."/>
            <person name="Arshad A."/>
            <person name="Kurth J."/>
            <person name="Ouboter H."/>
            <person name="Jetten M.S.M."/>
            <person name="Welte C.U."/>
        </authorList>
    </citation>
    <scope>NUCLEOTIDE SEQUENCE</scope>
    <source>
        <strain evidence="8">MAG_39</strain>
    </source>
</reference>
<dbReference type="AlphaFoldDB" id="A0A953LVT6"/>
<dbReference type="Gene3D" id="3.30.1220.10">
    <property type="entry name" value="CobW-like, C-terminal domain"/>
    <property type="match status" value="1"/>
</dbReference>
<evidence type="ECO:0000256" key="4">
    <source>
        <dbReference type="ARBA" id="ARBA00034320"/>
    </source>
</evidence>
<dbReference type="CDD" id="cd03112">
    <property type="entry name" value="CobW-like"/>
    <property type="match status" value="1"/>
</dbReference>
<dbReference type="GO" id="GO:0000166">
    <property type="term" value="F:nucleotide binding"/>
    <property type="evidence" value="ECO:0007669"/>
    <property type="project" value="UniProtKB-KW"/>
</dbReference>
<dbReference type="PANTHER" id="PTHR13748:SF62">
    <property type="entry name" value="COBW DOMAIN-CONTAINING PROTEIN"/>
    <property type="match status" value="1"/>
</dbReference>
<dbReference type="Pfam" id="PF07683">
    <property type="entry name" value="CobW_C"/>
    <property type="match status" value="1"/>
</dbReference>
<evidence type="ECO:0000256" key="3">
    <source>
        <dbReference type="ARBA" id="ARBA00023186"/>
    </source>
</evidence>
<dbReference type="GO" id="GO:0005737">
    <property type="term" value="C:cytoplasm"/>
    <property type="evidence" value="ECO:0007669"/>
    <property type="project" value="TreeGrafter"/>
</dbReference>
<protein>
    <submittedName>
        <fullName evidence="8">GTP-binding protein</fullName>
    </submittedName>
</protein>
<keyword evidence="3" id="KW-0143">Chaperone</keyword>
<evidence type="ECO:0000313" key="9">
    <source>
        <dbReference type="Proteomes" id="UP000705867"/>
    </source>
</evidence>
<keyword evidence="1" id="KW-0547">Nucleotide-binding</keyword>
<evidence type="ECO:0000256" key="6">
    <source>
        <dbReference type="ARBA" id="ARBA00049117"/>
    </source>
</evidence>
<dbReference type="Gene3D" id="3.40.50.300">
    <property type="entry name" value="P-loop containing nucleotide triphosphate hydrolases"/>
    <property type="match status" value="1"/>
</dbReference>
<sequence length="296" mass="31979">MKTTVVCGLLGSGKTTFLQGFLKQFSEKTVILVNDFAKAGIDGEIVSVSGIETIELPSGCICCTLKFDLISTIQKVLKEFSPEHLVVEPSGVAAVSGVLEVLDILKINPVTVVGVIDAAEFLELYESGMYGSFFEDQIRNSDIILVNKVDLAPEEAIERTVATVEKVNPGALVYRTVQARLDGPLPSESRRGPLVKTGDPVDFQFDTVSVTLRNGVDLTALQDAFRDIARGAYGDVVRAKALVQTGEGPFKFDLVYGKVDQAPFDSAVSRSRLVVIGKNLKKDSLTKQIGVPHLFL</sequence>
<comment type="caution">
    <text evidence="8">The sequence shown here is derived from an EMBL/GenBank/DDBJ whole genome shotgun (WGS) entry which is preliminary data.</text>
</comment>
<comment type="similarity">
    <text evidence="4">Belongs to the SIMIBI class G3E GTPase family. ZNG1 subfamily.</text>
</comment>
<dbReference type="InterPro" id="IPR051316">
    <property type="entry name" value="Zinc-reg_GTPase_activator"/>
</dbReference>
<evidence type="ECO:0000259" key="7">
    <source>
        <dbReference type="SMART" id="SM00833"/>
    </source>
</evidence>
<proteinExistence type="inferred from homology"/>
<evidence type="ECO:0000256" key="2">
    <source>
        <dbReference type="ARBA" id="ARBA00022801"/>
    </source>
</evidence>
<dbReference type="SMART" id="SM00833">
    <property type="entry name" value="CobW_C"/>
    <property type="match status" value="1"/>
</dbReference>